<evidence type="ECO:0000256" key="5">
    <source>
        <dbReference type="ARBA" id="ARBA00022786"/>
    </source>
</evidence>
<keyword evidence="5" id="KW-0833">Ubl conjugation pathway</keyword>
<evidence type="ECO:0000256" key="4">
    <source>
        <dbReference type="ARBA" id="ARBA00022670"/>
    </source>
</evidence>
<dbReference type="PANTHER" id="PTHR10589">
    <property type="entry name" value="UBIQUITIN CARBOXYL-TERMINAL HYDROLASE"/>
    <property type="match status" value="1"/>
</dbReference>
<dbReference type="GO" id="GO:0004843">
    <property type="term" value="F:cysteine-type deubiquitinase activity"/>
    <property type="evidence" value="ECO:0007669"/>
    <property type="project" value="UniProtKB-EC"/>
</dbReference>
<evidence type="ECO:0000259" key="9">
    <source>
        <dbReference type="PROSITE" id="PS52048"/>
    </source>
</evidence>
<keyword evidence="4" id="KW-0645">Protease</keyword>
<dbReference type="InterPro" id="IPR001578">
    <property type="entry name" value="Peptidase_C12_UCH"/>
</dbReference>
<evidence type="ECO:0000256" key="2">
    <source>
        <dbReference type="ARBA" id="ARBA00009326"/>
    </source>
</evidence>
<accession>D7G5X2</accession>
<sequence length="165" mass="18570">MHFIEVPTFDCAAHVEELYSLDESNFKDIRPVYGLVFLFKWTGDDERHTTESQDEPGLFFARQVIQNACATQAILSVLLNCANKIDIGETLSDFMTFTRDFPPEMKGLAISNSETIRSVHNGFSRQEPFVTEGKDDGGENQDAFHFVAFVPFNGKDSGSFQGKRT</sequence>
<feature type="domain" description="UCH catalytic" evidence="9">
    <location>
        <begin position="1"/>
        <end position="165"/>
    </location>
</feature>
<comment type="catalytic activity">
    <reaction evidence="1">
        <text>Thiol-dependent hydrolysis of ester, thioester, amide, peptide and isopeptide bonds formed by the C-terminal Gly of ubiquitin (a 76-residue protein attached to proteins as an intracellular targeting signal).</text>
        <dbReference type="EC" id="3.4.19.12"/>
    </reaction>
</comment>
<proteinExistence type="inferred from homology"/>
<dbReference type="MEROPS" id="C12.005"/>
<dbReference type="PANTHER" id="PTHR10589:SF16">
    <property type="entry name" value="UBIQUITIN CARBOXYL-TERMINAL HYDROLASE ISOZYME L5"/>
    <property type="match status" value="1"/>
</dbReference>
<evidence type="ECO:0000313" key="11">
    <source>
        <dbReference type="Proteomes" id="UP000002630"/>
    </source>
</evidence>
<dbReference type="eggNOG" id="KOG2778">
    <property type="taxonomic scope" value="Eukaryota"/>
</dbReference>
<keyword evidence="7" id="KW-0788">Thiol protease</keyword>
<dbReference type="GO" id="GO:0006511">
    <property type="term" value="P:ubiquitin-dependent protein catabolic process"/>
    <property type="evidence" value="ECO:0007669"/>
    <property type="project" value="InterPro"/>
</dbReference>
<evidence type="ECO:0000256" key="6">
    <source>
        <dbReference type="ARBA" id="ARBA00022801"/>
    </source>
</evidence>
<gene>
    <name evidence="10" type="ORF">Esi_0068_0071</name>
</gene>
<dbReference type="GO" id="GO:0016579">
    <property type="term" value="P:protein deubiquitination"/>
    <property type="evidence" value="ECO:0007669"/>
    <property type="project" value="TreeGrafter"/>
</dbReference>
<dbReference type="STRING" id="2880.D7G5X2"/>
<dbReference type="AlphaFoldDB" id="D7G5X2"/>
<dbReference type="Proteomes" id="UP000002630">
    <property type="component" value="Unassembled WGS sequence"/>
</dbReference>
<dbReference type="Pfam" id="PF01088">
    <property type="entry name" value="Peptidase_C12"/>
    <property type="match status" value="1"/>
</dbReference>
<dbReference type="PROSITE" id="PS52048">
    <property type="entry name" value="UCH_DOMAIN"/>
    <property type="match status" value="1"/>
</dbReference>
<keyword evidence="11" id="KW-1185">Reference proteome</keyword>
<dbReference type="InterPro" id="IPR036959">
    <property type="entry name" value="Peptidase_C12_UCH_sf"/>
</dbReference>
<comment type="caution">
    <text evidence="8">Lacks conserved residue(s) required for the propagation of feature annotation.</text>
</comment>
<protein>
    <recommendedName>
        <fullName evidence="3">ubiquitinyl hydrolase 1</fullName>
        <ecNumber evidence="3">3.4.19.12</ecNumber>
    </recommendedName>
</protein>
<evidence type="ECO:0000256" key="1">
    <source>
        <dbReference type="ARBA" id="ARBA00000707"/>
    </source>
</evidence>
<evidence type="ECO:0000256" key="7">
    <source>
        <dbReference type="ARBA" id="ARBA00022807"/>
    </source>
</evidence>
<dbReference type="GO" id="GO:0005737">
    <property type="term" value="C:cytoplasm"/>
    <property type="evidence" value="ECO:0007669"/>
    <property type="project" value="TreeGrafter"/>
</dbReference>
<reference evidence="10 11" key="1">
    <citation type="journal article" date="2010" name="Nature">
        <title>The Ectocarpus genome and the independent evolution of multicellularity in brown algae.</title>
        <authorList>
            <person name="Cock J.M."/>
            <person name="Sterck L."/>
            <person name="Rouze P."/>
            <person name="Scornet D."/>
            <person name="Allen A.E."/>
            <person name="Amoutzias G."/>
            <person name="Anthouard V."/>
            <person name="Artiguenave F."/>
            <person name="Aury J.M."/>
            <person name="Badger J.H."/>
            <person name="Beszteri B."/>
            <person name="Billiau K."/>
            <person name="Bonnet E."/>
            <person name="Bothwell J.H."/>
            <person name="Bowler C."/>
            <person name="Boyen C."/>
            <person name="Brownlee C."/>
            <person name="Carrano C.J."/>
            <person name="Charrier B."/>
            <person name="Cho G.Y."/>
            <person name="Coelho S.M."/>
            <person name="Collen J."/>
            <person name="Corre E."/>
            <person name="Da Silva C."/>
            <person name="Delage L."/>
            <person name="Delaroque N."/>
            <person name="Dittami S.M."/>
            <person name="Doulbeau S."/>
            <person name="Elias M."/>
            <person name="Farnham G."/>
            <person name="Gachon C.M."/>
            <person name="Gschloessl B."/>
            <person name="Heesch S."/>
            <person name="Jabbari K."/>
            <person name="Jubin C."/>
            <person name="Kawai H."/>
            <person name="Kimura K."/>
            <person name="Kloareg B."/>
            <person name="Kupper F.C."/>
            <person name="Lang D."/>
            <person name="Le Bail A."/>
            <person name="Leblanc C."/>
            <person name="Lerouge P."/>
            <person name="Lohr M."/>
            <person name="Lopez P.J."/>
            <person name="Martens C."/>
            <person name="Maumus F."/>
            <person name="Michel G."/>
            <person name="Miranda-Saavedra D."/>
            <person name="Morales J."/>
            <person name="Moreau H."/>
            <person name="Motomura T."/>
            <person name="Nagasato C."/>
            <person name="Napoli C.A."/>
            <person name="Nelson D.R."/>
            <person name="Nyvall-Collen P."/>
            <person name="Peters A.F."/>
            <person name="Pommier C."/>
            <person name="Potin P."/>
            <person name="Poulain J."/>
            <person name="Quesneville H."/>
            <person name="Read B."/>
            <person name="Rensing S.A."/>
            <person name="Ritter A."/>
            <person name="Rousvoal S."/>
            <person name="Samanta M."/>
            <person name="Samson G."/>
            <person name="Schroeder D.C."/>
            <person name="Segurens B."/>
            <person name="Strittmatter M."/>
            <person name="Tonon T."/>
            <person name="Tregear J.W."/>
            <person name="Valentin K."/>
            <person name="von Dassow P."/>
            <person name="Yamagishi T."/>
            <person name="Van de Peer Y."/>
            <person name="Wincker P."/>
        </authorList>
    </citation>
    <scope>NUCLEOTIDE SEQUENCE [LARGE SCALE GENOMIC DNA]</scope>
    <source>
        <strain evidence="11">Ec32 / CCAP1310/4</strain>
    </source>
</reference>
<evidence type="ECO:0000256" key="8">
    <source>
        <dbReference type="PROSITE-ProRule" id="PRU01393"/>
    </source>
</evidence>
<dbReference type="Gene3D" id="3.40.532.10">
    <property type="entry name" value="Peptidase C12, ubiquitin carboxyl-terminal hydrolase"/>
    <property type="match status" value="1"/>
</dbReference>
<dbReference type="InParanoid" id="D7G5X2"/>
<dbReference type="EMBL" id="FN649760">
    <property type="protein sequence ID" value="CBJ27410.1"/>
    <property type="molecule type" value="Genomic_DNA"/>
</dbReference>
<dbReference type="SUPFAM" id="SSF54001">
    <property type="entry name" value="Cysteine proteinases"/>
    <property type="match status" value="1"/>
</dbReference>
<keyword evidence="6" id="KW-0378">Hydrolase</keyword>
<dbReference type="InterPro" id="IPR038765">
    <property type="entry name" value="Papain-like_cys_pep_sf"/>
</dbReference>
<comment type="similarity">
    <text evidence="2 8">Belongs to the peptidase C12 family.</text>
</comment>
<name>D7G5X2_ECTSI</name>
<dbReference type="EC" id="3.4.19.12" evidence="3"/>
<organism evidence="10 11">
    <name type="scientific">Ectocarpus siliculosus</name>
    <name type="common">Brown alga</name>
    <name type="synonym">Conferva siliculosa</name>
    <dbReference type="NCBI Taxonomy" id="2880"/>
    <lineage>
        <taxon>Eukaryota</taxon>
        <taxon>Sar</taxon>
        <taxon>Stramenopiles</taxon>
        <taxon>Ochrophyta</taxon>
        <taxon>PX clade</taxon>
        <taxon>Phaeophyceae</taxon>
        <taxon>Ectocarpales</taxon>
        <taxon>Ectocarpaceae</taxon>
        <taxon>Ectocarpus</taxon>
    </lineage>
</organism>
<evidence type="ECO:0000256" key="3">
    <source>
        <dbReference type="ARBA" id="ARBA00012759"/>
    </source>
</evidence>
<evidence type="ECO:0000313" key="10">
    <source>
        <dbReference type="EMBL" id="CBJ27410.1"/>
    </source>
</evidence>
<dbReference type="OrthoDB" id="1924260at2759"/>